<dbReference type="Proteomes" id="UP001058074">
    <property type="component" value="Unassembled WGS sequence"/>
</dbReference>
<sequence>MYNISKLDLKLQVIFYLLENYVEGDKAYIVAEGCIVPPIIYVEVFHNNAGRQTIMHQNLSGMVLYTFL</sequence>
<gene>
    <name evidence="1" type="ORF">rsdtw13_23610</name>
</gene>
<comment type="caution">
    <text evidence="1">The sequence shown here is derived from an EMBL/GenBank/DDBJ whole genome shotgun (WGS) entry which is preliminary data.</text>
</comment>
<protein>
    <submittedName>
        <fullName evidence="1">Uncharacterized protein</fullName>
    </submittedName>
</protein>
<accession>A0ACB5RCW0</accession>
<reference evidence="1" key="1">
    <citation type="journal article" date="2025" name="Int. J. Syst. Evol. Microbiol.">
        <title>Inconstantimicrobium mannanitabidum sp. nov., a novel member of the family Clostridiaceae isolated from anoxic soil under the treatment of reductive soil disinfestation.</title>
        <authorList>
            <person name="Ueki A."/>
            <person name="Tonouchi A."/>
            <person name="Honma S."/>
            <person name="Kaku N."/>
            <person name="Ueki K."/>
        </authorList>
    </citation>
    <scope>NUCLEOTIDE SEQUENCE</scope>
    <source>
        <strain evidence="1">TW13</strain>
    </source>
</reference>
<organism evidence="1 2">
    <name type="scientific">Inconstantimicrobium mannanitabidum</name>
    <dbReference type="NCBI Taxonomy" id="1604901"/>
    <lineage>
        <taxon>Bacteria</taxon>
        <taxon>Bacillati</taxon>
        <taxon>Bacillota</taxon>
        <taxon>Clostridia</taxon>
        <taxon>Eubacteriales</taxon>
        <taxon>Clostridiaceae</taxon>
        <taxon>Inconstantimicrobium</taxon>
    </lineage>
</organism>
<name>A0ACB5RCW0_9CLOT</name>
<evidence type="ECO:0000313" key="2">
    <source>
        <dbReference type="Proteomes" id="UP001058074"/>
    </source>
</evidence>
<proteinExistence type="predicted"/>
<dbReference type="EMBL" id="BROD01000001">
    <property type="protein sequence ID" value="GKX67103.1"/>
    <property type="molecule type" value="Genomic_DNA"/>
</dbReference>
<evidence type="ECO:0000313" key="1">
    <source>
        <dbReference type="EMBL" id="GKX67103.1"/>
    </source>
</evidence>
<keyword evidence="2" id="KW-1185">Reference proteome</keyword>